<reference evidence="1 2" key="1">
    <citation type="journal article" date="2023" name="Life. Sci Alliance">
        <title>Evolutionary insights into 3D genome organization and epigenetic landscape of Vigna mungo.</title>
        <authorList>
            <person name="Junaid A."/>
            <person name="Singh B."/>
            <person name="Bhatia S."/>
        </authorList>
    </citation>
    <scope>NUCLEOTIDE SEQUENCE [LARGE SCALE GENOMIC DNA]</scope>
    <source>
        <strain evidence="1">Urdbean</strain>
    </source>
</reference>
<protein>
    <submittedName>
        <fullName evidence="1">Uncharacterized protein</fullName>
    </submittedName>
</protein>
<name>A0AAQ3RTY2_VIGMU</name>
<dbReference type="Proteomes" id="UP001374535">
    <property type="component" value="Chromosome 7"/>
</dbReference>
<keyword evidence="2" id="KW-1185">Reference proteome</keyword>
<dbReference type="AlphaFoldDB" id="A0AAQ3RTY2"/>
<dbReference type="EMBL" id="CP144694">
    <property type="protein sequence ID" value="WVZ04444.1"/>
    <property type="molecule type" value="Genomic_DNA"/>
</dbReference>
<sequence length="176" mass="18652">MSQAPNLFSVPSPTLLPHATHSAFTSGRNIPPALADTEGIAGASSASLKTRLYPNPSEELPKSFTNWYATRFPRPVLMNPLAKKKASAMSQGIGSPKPENAAANVRVLVRTETPKPNIATAPRGSGWVIMPTIVPKKIASNCHALRFTPAGTGVYQRITPVAMEANRGFIAAPCHG</sequence>
<evidence type="ECO:0000313" key="2">
    <source>
        <dbReference type="Proteomes" id="UP001374535"/>
    </source>
</evidence>
<accession>A0AAQ3RTY2</accession>
<evidence type="ECO:0000313" key="1">
    <source>
        <dbReference type="EMBL" id="WVZ04444.1"/>
    </source>
</evidence>
<gene>
    <name evidence="1" type="ORF">V8G54_025250</name>
</gene>
<proteinExistence type="predicted"/>
<organism evidence="1 2">
    <name type="scientific">Vigna mungo</name>
    <name type="common">Black gram</name>
    <name type="synonym">Phaseolus mungo</name>
    <dbReference type="NCBI Taxonomy" id="3915"/>
    <lineage>
        <taxon>Eukaryota</taxon>
        <taxon>Viridiplantae</taxon>
        <taxon>Streptophyta</taxon>
        <taxon>Embryophyta</taxon>
        <taxon>Tracheophyta</taxon>
        <taxon>Spermatophyta</taxon>
        <taxon>Magnoliopsida</taxon>
        <taxon>eudicotyledons</taxon>
        <taxon>Gunneridae</taxon>
        <taxon>Pentapetalae</taxon>
        <taxon>rosids</taxon>
        <taxon>fabids</taxon>
        <taxon>Fabales</taxon>
        <taxon>Fabaceae</taxon>
        <taxon>Papilionoideae</taxon>
        <taxon>50 kb inversion clade</taxon>
        <taxon>NPAAA clade</taxon>
        <taxon>indigoferoid/millettioid clade</taxon>
        <taxon>Phaseoleae</taxon>
        <taxon>Vigna</taxon>
    </lineage>
</organism>